<comment type="caution">
    <text evidence="1">The sequence shown here is derived from an EMBL/GenBank/DDBJ whole genome shotgun (WGS) entry which is preliminary data.</text>
</comment>
<evidence type="ECO:0000313" key="1">
    <source>
        <dbReference type="EMBL" id="GAI32987.1"/>
    </source>
</evidence>
<proteinExistence type="predicted"/>
<reference evidence="1" key="1">
    <citation type="journal article" date="2014" name="Front. Microbiol.">
        <title>High frequency of phylogenetically diverse reductive dehalogenase-homologous genes in deep subseafloor sedimentary metagenomes.</title>
        <authorList>
            <person name="Kawai M."/>
            <person name="Futagami T."/>
            <person name="Toyoda A."/>
            <person name="Takaki Y."/>
            <person name="Nishi S."/>
            <person name="Hori S."/>
            <person name="Arai W."/>
            <person name="Tsubouchi T."/>
            <person name="Morono Y."/>
            <person name="Uchiyama I."/>
            <person name="Ito T."/>
            <person name="Fujiyama A."/>
            <person name="Inagaki F."/>
            <person name="Takami H."/>
        </authorList>
    </citation>
    <scope>NUCLEOTIDE SEQUENCE</scope>
    <source>
        <strain evidence="1">Expedition CK06-06</strain>
    </source>
</reference>
<organism evidence="1">
    <name type="scientific">marine sediment metagenome</name>
    <dbReference type="NCBI Taxonomy" id="412755"/>
    <lineage>
        <taxon>unclassified sequences</taxon>
        <taxon>metagenomes</taxon>
        <taxon>ecological metagenomes</taxon>
    </lineage>
</organism>
<dbReference type="EMBL" id="BARV01030921">
    <property type="protein sequence ID" value="GAI32987.1"/>
    <property type="molecule type" value="Genomic_DNA"/>
</dbReference>
<accession>X1MMZ4</accession>
<gene>
    <name evidence="1" type="ORF">S06H3_49021</name>
</gene>
<feature type="non-terminal residue" evidence="1">
    <location>
        <position position="45"/>
    </location>
</feature>
<protein>
    <submittedName>
        <fullName evidence="1">Uncharacterized protein</fullName>
    </submittedName>
</protein>
<dbReference type="AlphaFoldDB" id="X1MMZ4"/>
<name>X1MMZ4_9ZZZZ</name>
<sequence length="45" mass="5113">MTNEELWQAALGEIELSISRQTILLGLKTRISLQGKVTRLLLVYL</sequence>